<name>A0ABS8DNG5_9GAMM</name>
<dbReference type="Proteomes" id="UP001319882">
    <property type="component" value="Unassembled WGS sequence"/>
</dbReference>
<feature type="signal peptide" evidence="2">
    <location>
        <begin position="1"/>
        <end position="24"/>
    </location>
</feature>
<proteinExistence type="predicted"/>
<evidence type="ECO:0000313" key="4">
    <source>
        <dbReference type="EMBL" id="MCB8887796.1"/>
    </source>
</evidence>
<keyword evidence="5" id="KW-1185">Reference proteome</keyword>
<evidence type="ECO:0000256" key="2">
    <source>
        <dbReference type="SAM" id="SignalP"/>
    </source>
</evidence>
<feature type="chain" id="PRO_5046348172" evidence="2">
    <location>
        <begin position="25"/>
        <end position="168"/>
    </location>
</feature>
<evidence type="ECO:0000259" key="3">
    <source>
        <dbReference type="Pfam" id="PF05239"/>
    </source>
</evidence>
<dbReference type="SUPFAM" id="SSF50346">
    <property type="entry name" value="PRC-barrel domain"/>
    <property type="match status" value="1"/>
</dbReference>
<evidence type="ECO:0000313" key="5">
    <source>
        <dbReference type="Proteomes" id="UP001319882"/>
    </source>
</evidence>
<dbReference type="EMBL" id="WHVL01000001">
    <property type="protein sequence ID" value="MCB8887796.1"/>
    <property type="molecule type" value="Genomic_DNA"/>
</dbReference>
<gene>
    <name evidence="4" type="ORF">GEV37_01455</name>
</gene>
<dbReference type="Gene3D" id="2.30.30.240">
    <property type="entry name" value="PRC-barrel domain"/>
    <property type="match status" value="1"/>
</dbReference>
<sequence>MRKSLLLTAMSTALLAGLSLDAQAQTTAQEPQGVYSAEDILDADVYFANGSGEEIGDVDDILFDDDMRITALVIESGAVLGLGGREIVVGTDYFTLETSTEGDGETEHRIMLSATPEEVEDFPAYDRDWWEQTQANAREAWQTTRDGAESAWQRTREAFSDDDAPEQQ</sequence>
<feature type="domain" description="PRC-barrel" evidence="3">
    <location>
        <begin position="34"/>
        <end position="92"/>
    </location>
</feature>
<dbReference type="InterPro" id="IPR011033">
    <property type="entry name" value="PRC_barrel-like_sf"/>
</dbReference>
<reference evidence="4 5" key="1">
    <citation type="journal article" date="2021" name="Sci. Rep.">
        <title>Genome analysis of a halophilic bacterium Halomonas malpeensis YU-PRIM-29(T) reveals its exopolysaccharide and pigment producing capabilities.</title>
        <authorList>
            <person name="Athmika"/>
            <person name="Ghate S.D."/>
            <person name="Arun A.B."/>
            <person name="Rao S.S."/>
            <person name="Kumar S.T.A."/>
            <person name="Kandiyil M.K."/>
            <person name="Saptami K."/>
            <person name="Rekha P.D."/>
        </authorList>
    </citation>
    <scope>NUCLEOTIDE SEQUENCE [LARGE SCALE GENOMIC DNA]</scope>
    <source>
        <strain evidence="5">prim 29</strain>
    </source>
</reference>
<protein>
    <submittedName>
        <fullName evidence="4">PRC-barrel domain-containing protein</fullName>
    </submittedName>
</protein>
<dbReference type="Pfam" id="PF05239">
    <property type="entry name" value="PRC"/>
    <property type="match status" value="1"/>
</dbReference>
<dbReference type="RefSeq" id="WP_227388394.1">
    <property type="nucleotide sequence ID" value="NZ_JBHSCJ010000003.1"/>
</dbReference>
<feature type="region of interest" description="Disordered" evidence="1">
    <location>
        <begin position="140"/>
        <end position="168"/>
    </location>
</feature>
<dbReference type="InterPro" id="IPR027275">
    <property type="entry name" value="PRC-brl_dom"/>
</dbReference>
<keyword evidence="2" id="KW-0732">Signal</keyword>
<comment type="caution">
    <text evidence="4">The sequence shown here is derived from an EMBL/GenBank/DDBJ whole genome shotgun (WGS) entry which is preliminary data.</text>
</comment>
<accession>A0ABS8DNG5</accession>
<evidence type="ECO:0000256" key="1">
    <source>
        <dbReference type="SAM" id="MobiDB-lite"/>
    </source>
</evidence>
<organism evidence="4 5">
    <name type="scientific">Vreelandella malpeensis</name>
    <dbReference type="NCBI Taxonomy" id="1172368"/>
    <lineage>
        <taxon>Bacteria</taxon>
        <taxon>Pseudomonadati</taxon>
        <taxon>Pseudomonadota</taxon>
        <taxon>Gammaproteobacteria</taxon>
        <taxon>Oceanospirillales</taxon>
        <taxon>Halomonadaceae</taxon>
        <taxon>Vreelandella</taxon>
    </lineage>
</organism>